<evidence type="ECO:0000256" key="6">
    <source>
        <dbReference type="ARBA" id="ARBA00023136"/>
    </source>
</evidence>
<dbReference type="SUPFAM" id="SSF52540">
    <property type="entry name" value="P-loop containing nucleoside triphosphate hydrolases"/>
    <property type="match status" value="1"/>
</dbReference>
<dbReference type="GO" id="GO:0005886">
    <property type="term" value="C:plasma membrane"/>
    <property type="evidence" value="ECO:0007669"/>
    <property type="project" value="UniProtKB-SubCell"/>
</dbReference>
<evidence type="ECO:0000259" key="8">
    <source>
        <dbReference type="Pfam" id="PF02706"/>
    </source>
</evidence>
<comment type="similarity">
    <text evidence="2">Belongs to the CpsC/CapA family.</text>
</comment>
<accession>D1PQ74</accession>
<comment type="subcellular location">
    <subcellularLocation>
        <location evidence="1">Cell membrane</location>
        <topology evidence="1">Multi-pass membrane protein</topology>
    </subcellularLocation>
</comment>
<evidence type="ECO:0000256" key="3">
    <source>
        <dbReference type="ARBA" id="ARBA00022475"/>
    </source>
</evidence>
<dbReference type="eggNOG" id="COG3944">
    <property type="taxonomic scope" value="Bacteria"/>
</dbReference>
<keyword evidence="6 7" id="KW-0472">Membrane</keyword>
<evidence type="ECO:0000256" key="5">
    <source>
        <dbReference type="ARBA" id="ARBA00022989"/>
    </source>
</evidence>
<dbReference type="STRING" id="411471.SUBVAR_06542"/>
<keyword evidence="10" id="KW-1185">Reference proteome</keyword>
<evidence type="ECO:0000256" key="2">
    <source>
        <dbReference type="ARBA" id="ARBA00006683"/>
    </source>
</evidence>
<evidence type="ECO:0000256" key="4">
    <source>
        <dbReference type="ARBA" id="ARBA00022692"/>
    </source>
</evidence>
<dbReference type="Pfam" id="PF02706">
    <property type="entry name" value="Wzz"/>
    <property type="match status" value="1"/>
</dbReference>
<dbReference type="PANTHER" id="PTHR32309:SF31">
    <property type="entry name" value="CAPSULAR EXOPOLYSACCHARIDE FAMILY"/>
    <property type="match status" value="1"/>
</dbReference>
<feature type="non-terminal residue" evidence="9">
    <location>
        <position position="379"/>
    </location>
</feature>
<feature type="transmembrane region" description="Helical" evidence="7">
    <location>
        <begin position="21"/>
        <end position="40"/>
    </location>
</feature>
<dbReference type="PANTHER" id="PTHR32309">
    <property type="entry name" value="TYROSINE-PROTEIN KINASE"/>
    <property type="match status" value="1"/>
</dbReference>
<name>D1PQ74_9FIRM</name>
<dbReference type="AlphaFoldDB" id="D1PQ74"/>
<organism evidence="9 10">
    <name type="scientific">Subdoligranulum variabile DSM 15176</name>
    <dbReference type="NCBI Taxonomy" id="411471"/>
    <lineage>
        <taxon>Bacteria</taxon>
        <taxon>Bacillati</taxon>
        <taxon>Bacillota</taxon>
        <taxon>Clostridia</taxon>
        <taxon>Eubacteriales</taxon>
        <taxon>Oscillospiraceae</taxon>
        <taxon>Subdoligranulum</taxon>
    </lineage>
</organism>
<evidence type="ECO:0000313" key="9">
    <source>
        <dbReference type="EMBL" id="EFB75184.1"/>
    </source>
</evidence>
<keyword evidence="5 7" id="KW-1133">Transmembrane helix</keyword>
<evidence type="ECO:0000256" key="7">
    <source>
        <dbReference type="SAM" id="Phobius"/>
    </source>
</evidence>
<keyword evidence="4 7" id="KW-0812">Transmembrane</keyword>
<proteinExistence type="inferred from homology"/>
<reference evidence="9" key="1">
    <citation type="submission" date="2009-12" db="EMBL/GenBank/DDBJ databases">
        <authorList>
            <person name="Weinstock G."/>
            <person name="Sodergren E."/>
            <person name="Clifton S."/>
            <person name="Fulton L."/>
            <person name="Fulton B."/>
            <person name="Courtney L."/>
            <person name="Fronick C."/>
            <person name="Harrison M."/>
            <person name="Strong C."/>
            <person name="Farmer C."/>
            <person name="Delahaunty K."/>
            <person name="Markovic C."/>
            <person name="Hall O."/>
            <person name="Minx P."/>
            <person name="Tomlinson C."/>
            <person name="Mitreva M."/>
            <person name="Nelson J."/>
            <person name="Hou S."/>
            <person name="Wollam A."/>
            <person name="Pepin K.H."/>
            <person name="Johnson M."/>
            <person name="Bhonagiri V."/>
            <person name="Nash W.E."/>
            <person name="Warren W."/>
            <person name="Chinwalla A."/>
            <person name="Mardis E.R."/>
            <person name="Wilson R.K."/>
        </authorList>
    </citation>
    <scope>NUCLEOTIDE SEQUENCE [LARGE SCALE GENOMIC DNA]</scope>
    <source>
        <strain evidence="9">DSM 15176</strain>
    </source>
</reference>
<comment type="caution">
    <text evidence="9">The sequence shown here is derived from an EMBL/GenBank/DDBJ whole genome shotgun (WGS) entry which is preliminary data.</text>
</comment>
<dbReference type="HOGENOM" id="CLU_730614_0_0_9"/>
<dbReference type="Gene3D" id="3.40.50.300">
    <property type="entry name" value="P-loop containing nucleotide triphosphate hydrolases"/>
    <property type="match status" value="1"/>
</dbReference>
<evidence type="ECO:0000313" key="10">
    <source>
        <dbReference type="Proteomes" id="UP000003438"/>
    </source>
</evidence>
<evidence type="ECO:0000256" key="1">
    <source>
        <dbReference type="ARBA" id="ARBA00004651"/>
    </source>
</evidence>
<dbReference type="InterPro" id="IPR027417">
    <property type="entry name" value="P-loop_NTPase"/>
</dbReference>
<dbReference type="InterPro" id="IPR050445">
    <property type="entry name" value="Bact_polysacc_biosynth/exp"/>
</dbReference>
<dbReference type="EMBL" id="ACBY02000032">
    <property type="protein sequence ID" value="EFB75184.1"/>
    <property type="molecule type" value="Genomic_DNA"/>
</dbReference>
<dbReference type="RefSeq" id="WP_007047904.1">
    <property type="nucleotide sequence ID" value="NZ_GG704770.1"/>
</dbReference>
<feature type="domain" description="Polysaccharide chain length determinant N-terminal" evidence="8">
    <location>
        <begin position="7"/>
        <end position="98"/>
    </location>
</feature>
<dbReference type="InterPro" id="IPR003856">
    <property type="entry name" value="LPS_length_determ_N"/>
</dbReference>
<dbReference type="Proteomes" id="UP000003438">
    <property type="component" value="Unassembled WGS sequence"/>
</dbReference>
<gene>
    <name evidence="9" type="ORF">SUBVAR_06542</name>
</gene>
<sequence length="379" mass="39046">MNKPQRELDLQEILLYLWRHALVLLLCMAVAAALAGLTVYQSRNLLPWQATALLSFDPPAADQASDAGDRFAYYNNFASTANVIVQSDEVLSAVADQLSLPVSQIQGHVSVSAVSNSAFLQLSVTGADEETTRRICEAVLAAAPEAGARMTDLGTLRAVSAVTVTPVSGSSPVKSALIGALLGAILGMAVLVALELLDNKLHDAGDVAYSLDLQVLGVIPADGSKAAAQQGEAWRAVRTALPQSPAASLLLVAGTDEAPVLADGGQLARALAQPGQRVLLVDGDCRHAGNEPGLSDLLTSPQPSGALPVTGPEDGVCRLAFGHGVESLSDLLAAPAAQEVLAELCRRYDRVVVAVPSAASRADAAAWSGFAAGAVLVVR</sequence>
<protein>
    <submittedName>
        <fullName evidence="9">Chain length determinant protein</fullName>
    </submittedName>
</protein>
<keyword evidence="3" id="KW-1003">Cell membrane</keyword>